<keyword evidence="2" id="KW-0812">Transmembrane</keyword>
<feature type="region of interest" description="Disordered" evidence="1">
    <location>
        <begin position="325"/>
        <end position="353"/>
    </location>
</feature>
<name>A0A9X1FB36_9FLAO</name>
<keyword evidence="4" id="KW-0540">Nuclease</keyword>
<dbReference type="AlphaFoldDB" id="A0A9X1FB36"/>
<feature type="transmembrane region" description="Helical" evidence="2">
    <location>
        <begin position="12"/>
        <end position="30"/>
    </location>
</feature>
<evidence type="ECO:0000313" key="5">
    <source>
        <dbReference type="Proteomes" id="UP001138894"/>
    </source>
</evidence>
<feature type="transmembrane region" description="Helical" evidence="2">
    <location>
        <begin position="65"/>
        <end position="86"/>
    </location>
</feature>
<keyword evidence="2" id="KW-1133">Transmembrane helix</keyword>
<evidence type="ECO:0000256" key="1">
    <source>
        <dbReference type="SAM" id="MobiDB-lite"/>
    </source>
</evidence>
<evidence type="ECO:0000256" key="2">
    <source>
        <dbReference type="SAM" id="Phobius"/>
    </source>
</evidence>
<dbReference type="Proteomes" id="UP001138894">
    <property type="component" value="Unassembled WGS sequence"/>
</dbReference>
<dbReference type="InterPro" id="IPR005135">
    <property type="entry name" value="Endo/exonuclease/phosphatase"/>
</dbReference>
<comment type="caution">
    <text evidence="4">The sequence shown here is derived from an EMBL/GenBank/DDBJ whole genome shotgun (WGS) entry which is preliminary data.</text>
</comment>
<dbReference type="RefSeq" id="WP_218547793.1">
    <property type="nucleotide sequence ID" value="NZ_JAGSPD010000018.1"/>
</dbReference>
<dbReference type="Pfam" id="PF03372">
    <property type="entry name" value="Exo_endo_phos"/>
    <property type="match status" value="1"/>
</dbReference>
<feature type="transmembrane region" description="Helical" evidence="2">
    <location>
        <begin position="36"/>
        <end position="53"/>
    </location>
</feature>
<protein>
    <submittedName>
        <fullName evidence="4">Endonuclease/exonuclease/phosphatase family protein</fullName>
    </submittedName>
</protein>
<dbReference type="GO" id="GO:0004519">
    <property type="term" value="F:endonuclease activity"/>
    <property type="evidence" value="ECO:0007669"/>
    <property type="project" value="UniProtKB-KW"/>
</dbReference>
<sequence>MSLKHFLKGFGLFAILITLAPLVAVDYWWIRIFDFPHVQLTFLTALAIVVYFIKFDFKNEGDYAFIMVLLACFIFQFVKFFPYTAFSKEELLNASKDTKRTLSILTANVHQDNEDTEKVLNSIKKSDADVMVFTEANERWRNAIYETISKDYNYKFEYPMDNTYGMLLYSKLQLKDTELKFLVEEDIPSIHTKLITKFGDTINLHAIHPTPPMPQHNPRSTDRDAEMMMVAKDVMDTKFPTIVLGDFNDVPWSNTNQLFKTISKTLDPRIGRGLFSTYNAKKFLLRWPLDHIYCTKEFRLVSLKTYNETSSDHFPVYAKLSLEPEKADEQKPDEVSQHDLERANNQIEKFKSQ</sequence>
<keyword evidence="2" id="KW-0472">Membrane</keyword>
<keyword evidence="5" id="KW-1185">Reference proteome</keyword>
<gene>
    <name evidence="4" type="ORF">KCG49_15460</name>
</gene>
<reference evidence="4" key="1">
    <citation type="submission" date="2021-04" db="EMBL/GenBank/DDBJ databases">
        <authorList>
            <person name="Pira H."/>
            <person name="Risdian C."/>
            <person name="Wink J."/>
        </authorList>
    </citation>
    <scope>NUCLEOTIDE SEQUENCE</scope>
    <source>
        <strain evidence="4">WHY3</strain>
    </source>
</reference>
<evidence type="ECO:0000259" key="3">
    <source>
        <dbReference type="Pfam" id="PF03372"/>
    </source>
</evidence>
<accession>A0A9X1FB36</accession>
<organism evidence="4 5">
    <name type="scientific">Winogradskyella luteola</name>
    <dbReference type="NCBI Taxonomy" id="2828330"/>
    <lineage>
        <taxon>Bacteria</taxon>
        <taxon>Pseudomonadati</taxon>
        <taxon>Bacteroidota</taxon>
        <taxon>Flavobacteriia</taxon>
        <taxon>Flavobacteriales</taxon>
        <taxon>Flavobacteriaceae</taxon>
        <taxon>Winogradskyella</taxon>
    </lineage>
</organism>
<dbReference type="EMBL" id="JAGSPD010000018">
    <property type="protein sequence ID" value="MBV7270585.1"/>
    <property type="molecule type" value="Genomic_DNA"/>
</dbReference>
<proteinExistence type="predicted"/>
<evidence type="ECO:0000313" key="4">
    <source>
        <dbReference type="EMBL" id="MBV7270585.1"/>
    </source>
</evidence>
<keyword evidence="4" id="KW-0255">Endonuclease</keyword>
<keyword evidence="4" id="KW-0378">Hydrolase</keyword>
<feature type="domain" description="Endonuclease/exonuclease/phosphatase" evidence="3">
    <location>
        <begin position="105"/>
        <end position="313"/>
    </location>
</feature>